<accession>A0A1Y3GA98</accession>
<feature type="domain" description="MobA-like NTP transferase" evidence="2">
    <location>
        <begin position="3"/>
        <end position="119"/>
    </location>
</feature>
<dbReference type="SUPFAM" id="SSF53448">
    <property type="entry name" value="Nucleotide-diphospho-sugar transferases"/>
    <property type="match status" value="1"/>
</dbReference>
<dbReference type="Pfam" id="PF12804">
    <property type="entry name" value="NTP_transf_3"/>
    <property type="match status" value="1"/>
</dbReference>
<evidence type="ECO:0000259" key="2">
    <source>
        <dbReference type="Pfam" id="PF12804"/>
    </source>
</evidence>
<gene>
    <name evidence="3" type="ORF">AMET1_1091</name>
</gene>
<organism evidence="3 4">
    <name type="scientific">Methanonatronarchaeum thermophilum</name>
    <dbReference type="NCBI Taxonomy" id="1927129"/>
    <lineage>
        <taxon>Archaea</taxon>
        <taxon>Methanobacteriati</taxon>
        <taxon>Methanobacteriota</taxon>
        <taxon>Methanonatronarchaeia</taxon>
        <taxon>Methanonatronarchaeales</taxon>
        <taxon>Methanonatronarchaeaceae</taxon>
        <taxon>Methanonatronarchaeum</taxon>
    </lineage>
</organism>
<evidence type="ECO:0000256" key="1">
    <source>
        <dbReference type="ARBA" id="ARBA00022679"/>
    </source>
</evidence>
<dbReference type="GO" id="GO:0016779">
    <property type="term" value="F:nucleotidyltransferase activity"/>
    <property type="evidence" value="ECO:0007669"/>
    <property type="project" value="UniProtKB-KW"/>
</dbReference>
<evidence type="ECO:0000313" key="4">
    <source>
        <dbReference type="Proteomes" id="UP000195137"/>
    </source>
</evidence>
<dbReference type="InterPro" id="IPR025877">
    <property type="entry name" value="MobA-like_NTP_Trfase"/>
</dbReference>
<dbReference type="PANTHER" id="PTHR19136:SF86">
    <property type="entry name" value="ADENOSYLCOBINAMIDE-PHOSPHATE GUANYLYLTRANSFERASE"/>
    <property type="match status" value="1"/>
</dbReference>
<keyword evidence="3" id="KW-0548">Nucleotidyltransferase</keyword>
<comment type="caution">
    <text evidence="3">The sequence shown here is derived from an EMBL/GenBank/DDBJ whole genome shotgun (WGS) entry which is preliminary data.</text>
</comment>
<keyword evidence="4" id="KW-1185">Reference proteome</keyword>
<dbReference type="InterPro" id="IPR029044">
    <property type="entry name" value="Nucleotide-diphossugar_trans"/>
</dbReference>
<dbReference type="EMBL" id="MRZU01000004">
    <property type="protein sequence ID" value="OUJ18187.1"/>
    <property type="molecule type" value="Genomic_DNA"/>
</dbReference>
<dbReference type="AlphaFoldDB" id="A0A1Y3GA98"/>
<sequence>MKGVVLAGGKGSRFTARKEKQLSRIGNQRLLDIIYDKLDRSELTDVYVAVSENSPETWKYCRKKDIKMIRTRGAGYIKDLQDITRLLKPPFLTTASDIPFIKPNHINNLIKMAEKNDFDGGYTVVIPKKLFPEKVDRDDTFNYMGVEVAPIGLNIVGKTDKEKKIFTYNPKLSININKTEDLTYARKVAKKTLVANKNKK</sequence>
<evidence type="ECO:0000313" key="3">
    <source>
        <dbReference type="EMBL" id="OUJ18187.1"/>
    </source>
</evidence>
<reference evidence="3 4" key="1">
    <citation type="submission" date="2016-12" db="EMBL/GenBank/DDBJ databases">
        <title>Discovery of methanogenic haloarchaea.</title>
        <authorList>
            <person name="Sorokin D.Y."/>
            <person name="Makarova K.S."/>
            <person name="Abbas B."/>
            <person name="Ferrer M."/>
            <person name="Golyshin P.N."/>
        </authorList>
    </citation>
    <scope>NUCLEOTIDE SEQUENCE [LARGE SCALE GENOMIC DNA]</scope>
    <source>
        <strain evidence="3">AMET1</strain>
    </source>
</reference>
<dbReference type="Gene3D" id="3.90.550.10">
    <property type="entry name" value="Spore Coat Polysaccharide Biosynthesis Protein SpsA, Chain A"/>
    <property type="match status" value="1"/>
</dbReference>
<keyword evidence="1 3" id="KW-0808">Transferase</keyword>
<proteinExistence type="predicted"/>
<dbReference type="PANTHER" id="PTHR19136">
    <property type="entry name" value="MOLYBDENUM COFACTOR GUANYLYLTRANSFERASE"/>
    <property type="match status" value="1"/>
</dbReference>
<dbReference type="OrthoDB" id="9782at2157"/>
<protein>
    <submittedName>
        <fullName evidence="3">GTP:adenosylcobinamide-phosphate guanylyltransferase</fullName>
    </submittedName>
</protein>
<dbReference type="RefSeq" id="WP_086637480.1">
    <property type="nucleotide sequence ID" value="NZ_MRZU01000004.1"/>
</dbReference>
<name>A0A1Y3GA98_9EURY</name>
<dbReference type="Proteomes" id="UP000195137">
    <property type="component" value="Unassembled WGS sequence"/>
</dbReference>